<keyword evidence="1" id="KW-0677">Repeat</keyword>
<dbReference type="SMART" id="SM00248">
    <property type="entry name" value="ANK"/>
    <property type="match status" value="8"/>
</dbReference>
<dbReference type="PANTHER" id="PTHR24198">
    <property type="entry name" value="ANKYRIN REPEAT AND PROTEIN KINASE DOMAIN-CONTAINING PROTEIN"/>
    <property type="match status" value="1"/>
</dbReference>
<reference evidence="3" key="1">
    <citation type="submission" date="2016-10" db="EMBL/GenBank/DDBJ databases">
        <authorList>
            <person name="Benchimol M."/>
            <person name="Almeida L.G."/>
            <person name="Vasconcelos A.T."/>
            <person name="Perreira-Neves A."/>
            <person name="Rosa I.A."/>
            <person name="Tasca T."/>
            <person name="Bogo M.R."/>
            <person name="de Souza W."/>
        </authorList>
    </citation>
    <scope>NUCLEOTIDE SEQUENCE [LARGE SCALE GENOMIC DNA]</scope>
    <source>
        <strain evidence="3">K</strain>
    </source>
</reference>
<evidence type="ECO:0000256" key="2">
    <source>
        <dbReference type="ARBA" id="ARBA00023043"/>
    </source>
</evidence>
<dbReference type="VEuPathDB" id="TrichDB:TRFO_28297"/>
<dbReference type="InterPro" id="IPR002110">
    <property type="entry name" value="Ankyrin_rpt"/>
</dbReference>
<dbReference type="GeneID" id="94840791"/>
<dbReference type="Gene3D" id="1.25.40.20">
    <property type="entry name" value="Ankyrin repeat-containing domain"/>
    <property type="match status" value="2"/>
</dbReference>
<dbReference type="InterPro" id="IPR036770">
    <property type="entry name" value="Ankyrin_rpt-contain_sf"/>
</dbReference>
<gene>
    <name evidence="3" type="ORF">TRFO_28297</name>
</gene>
<evidence type="ECO:0000256" key="1">
    <source>
        <dbReference type="ARBA" id="ARBA00022737"/>
    </source>
</evidence>
<evidence type="ECO:0000313" key="4">
    <source>
        <dbReference type="Proteomes" id="UP000179807"/>
    </source>
</evidence>
<comment type="caution">
    <text evidence="3">The sequence shown here is derived from an EMBL/GenBank/DDBJ whole genome shotgun (WGS) entry which is preliminary data.</text>
</comment>
<proteinExistence type="predicted"/>
<dbReference type="OrthoDB" id="194358at2759"/>
<organism evidence="3 4">
    <name type="scientific">Tritrichomonas foetus</name>
    <dbReference type="NCBI Taxonomy" id="1144522"/>
    <lineage>
        <taxon>Eukaryota</taxon>
        <taxon>Metamonada</taxon>
        <taxon>Parabasalia</taxon>
        <taxon>Tritrichomonadida</taxon>
        <taxon>Tritrichomonadidae</taxon>
        <taxon>Tritrichomonas</taxon>
    </lineage>
</organism>
<keyword evidence="2" id="KW-0040">ANK repeat</keyword>
<dbReference type="SUPFAM" id="SSF48403">
    <property type="entry name" value="Ankyrin repeat"/>
    <property type="match status" value="1"/>
</dbReference>
<dbReference type="Proteomes" id="UP000179807">
    <property type="component" value="Unassembled WGS sequence"/>
</dbReference>
<accession>A0A1J4JYK9</accession>
<sequence>MDKNVAILSFGKDTIKIIKPAEYISKHVEEIINKFKNENPNMRAVGQEEQQLSLFYVDRTFSIPFSPGMIPFSLFPNLVMEFTNIGGSLTGEFYKYPHLTLLPDVPERRGRMTISFHHIDEQIPKIEMKIQIPQQGSRSLAEMFAPILSYKIWKPIIEHISIVLGVDKQRIILRYMNEETNRIIYPFQSIEKVLGNSIDKSSGKFAFKGRFVYEILPVFYQNLEGNNQSLSEIFEDTTSARRLFVSSLHPSIMNSINNFQAKLLSSINKNNYFDALQILTDLIASEFHLDSNDNLIKIALMHILSSTLVDIYIPFVASVLGANSDGTSMSNADNKLYPLQTWTEFSNCCQNRNFFQNFNNSRPNDEDLATFCMNYFIVTNKDFVRMVVENCHKFMTYFILKPEDLKRPPINLNNFLGPVIYANSISVDEARHTILLTRGFVYIVNATINADNEEQILVENLRLDMHAADCFSIPLNCCYFLPVPDPTFAIAIIASKWARVLIKFKSQKEMANFAILFSLSKAKLENTTLYPLQVQDSSAQFSFMNNQIHAKVNVSSLSWDVYFNAEKVQEAMNHIDNLQITPNIKPSTFRLSSQDFQMTLLSSPIAASKAAELAINSSAKPTIKSYTNSWSYAVLNDMIFNFFTKASFEGLLLLKISDFGLAIAMNSKDLLQIQVQAFSVFISNFNVNDTPLLHYACLVSNNSGVVRFLIQHCKRSNNDNSKYFRSTLFYALRNPNISILQALIDSEFDVDQADSENVSPLIYCLKLRDLERAQLLLRNGASVHRTLNSVYSSALEYVIAQGDIQMMNLIMPYCGQQINAPNSRGEFVTHLCLKKKFFDGLRTIENLDEYFNPNMSSDQFPHPMHYILTDKEFDVEHLKALLRIKRINVNARDANGDTPLIHALKMGQAGAKFIRDIVTDPRCDVDEYDSAGKSALYIAVQNKDTENVKQLIGNDRAIINQPNKDGDTPLFCAIRNNCQDIVKLFIDKNIHPNQWYYQGALPTHIAPPNIAQILARSPNCAQKFRKFENP</sequence>
<protein>
    <submittedName>
        <fullName evidence="3">Uncharacterized protein</fullName>
    </submittedName>
</protein>
<evidence type="ECO:0000313" key="3">
    <source>
        <dbReference type="EMBL" id="OHT04247.1"/>
    </source>
</evidence>
<dbReference type="EMBL" id="MLAK01000800">
    <property type="protein sequence ID" value="OHT04247.1"/>
    <property type="molecule type" value="Genomic_DNA"/>
</dbReference>
<keyword evidence="4" id="KW-1185">Reference proteome</keyword>
<name>A0A1J4JYK9_9EUKA</name>
<dbReference type="Pfam" id="PF12796">
    <property type="entry name" value="Ank_2"/>
    <property type="match status" value="2"/>
</dbReference>
<dbReference type="PANTHER" id="PTHR24198:SF165">
    <property type="entry name" value="ANKYRIN REPEAT-CONTAINING PROTEIN-RELATED"/>
    <property type="match status" value="1"/>
</dbReference>
<dbReference type="AlphaFoldDB" id="A0A1J4JYK9"/>
<dbReference type="RefSeq" id="XP_068357383.1">
    <property type="nucleotide sequence ID" value="XM_068506087.1"/>
</dbReference>